<keyword evidence="1" id="KW-0812">Transmembrane</keyword>
<accession>A0A914P8J7</accession>
<organism evidence="2 3">
    <name type="scientific">Panagrolaimus davidi</name>
    <dbReference type="NCBI Taxonomy" id="227884"/>
    <lineage>
        <taxon>Eukaryota</taxon>
        <taxon>Metazoa</taxon>
        <taxon>Ecdysozoa</taxon>
        <taxon>Nematoda</taxon>
        <taxon>Chromadorea</taxon>
        <taxon>Rhabditida</taxon>
        <taxon>Tylenchina</taxon>
        <taxon>Panagrolaimomorpha</taxon>
        <taxon>Panagrolaimoidea</taxon>
        <taxon>Panagrolaimidae</taxon>
        <taxon>Panagrolaimus</taxon>
    </lineage>
</organism>
<sequence length="126" mass="14568">MYKLLAYQITLQQRHQIVENIKVLSTLWPTILVYSVIAPIGPAATWINTQTTNNLGSIGLFHITYNLTPIIMAFYFKYFNEKKRTEVFPSDSVAKERQLVKSPFGASLPTHVSQEIYFNDLKNQWN</sequence>
<feature type="transmembrane region" description="Helical" evidence="1">
    <location>
        <begin position="55"/>
        <end position="76"/>
    </location>
</feature>
<keyword evidence="2" id="KW-1185">Reference proteome</keyword>
<dbReference type="Proteomes" id="UP000887578">
    <property type="component" value="Unplaced"/>
</dbReference>
<reference evidence="3" key="1">
    <citation type="submission" date="2022-11" db="UniProtKB">
        <authorList>
            <consortium name="WormBaseParasite"/>
        </authorList>
    </citation>
    <scope>IDENTIFICATION</scope>
</reference>
<evidence type="ECO:0000256" key="1">
    <source>
        <dbReference type="SAM" id="Phobius"/>
    </source>
</evidence>
<dbReference type="AlphaFoldDB" id="A0A914P8J7"/>
<evidence type="ECO:0000313" key="3">
    <source>
        <dbReference type="WBParaSite" id="PDA_v2.g1437.t1"/>
    </source>
</evidence>
<protein>
    <submittedName>
        <fullName evidence="3">Uncharacterized protein</fullName>
    </submittedName>
</protein>
<keyword evidence="1" id="KW-1133">Transmembrane helix</keyword>
<feature type="transmembrane region" description="Helical" evidence="1">
    <location>
        <begin position="21"/>
        <end position="43"/>
    </location>
</feature>
<dbReference type="WBParaSite" id="PDA_v2.g1437.t1">
    <property type="protein sequence ID" value="PDA_v2.g1437.t1"/>
    <property type="gene ID" value="PDA_v2.g1437"/>
</dbReference>
<keyword evidence="1" id="KW-0472">Membrane</keyword>
<evidence type="ECO:0000313" key="2">
    <source>
        <dbReference type="Proteomes" id="UP000887578"/>
    </source>
</evidence>
<name>A0A914P8J7_9BILA</name>
<proteinExistence type="predicted"/>